<reference evidence="2 3" key="1">
    <citation type="submission" date="2024-02" db="EMBL/GenBank/DDBJ databases">
        <authorList>
            <person name="Chen Y."/>
            <person name="Shah S."/>
            <person name="Dougan E. K."/>
            <person name="Thang M."/>
            <person name="Chan C."/>
        </authorList>
    </citation>
    <scope>NUCLEOTIDE SEQUENCE [LARGE SCALE GENOMIC DNA]</scope>
</reference>
<gene>
    <name evidence="2" type="ORF">SCF082_LOCUS16218</name>
</gene>
<name>A0ABP0KBM3_9DINO</name>
<evidence type="ECO:0000313" key="2">
    <source>
        <dbReference type="EMBL" id="CAK9023454.1"/>
    </source>
</evidence>
<organism evidence="2 3">
    <name type="scientific">Durusdinium trenchii</name>
    <dbReference type="NCBI Taxonomy" id="1381693"/>
    <lineage>
        <taxon>Eukaryota</taxon>
        <taxon>Sar</taxon>
        <taxon>Alveolata</taxon>
        <taxon>Dinophyceae</taxon>
        <taxon>Suessiales</taxon>
        <taxon>Symbiodiniaceae</taxon>
        <taxon>Durusdinium</taxon>
    </lineage>
</organism>
<feature type="compositionally biased region" description="Basic and acidic residues" evidence="1">
    <location>
        <begin position="110"/>
        <end position="121"/>
    </location>
</feature>
<evidence type="ECO:0000313" key="3">
    <source>
        <dbReference type="Proteomes" id="UP001642464"/>
    </source>
</evidence>
<feature type="compositionally biased region" description="Acidic residues" evidence="1">
    <location>
        <begin position="202"/>
        <end position="218"/>
    </location>
</feature>
<feature type="region of interest" description="Disordered" evidence="1">
    <location>
        <begin position="179"/>
        <end position="226"/>
    </location>
</feature>
<dbReference type="EMBL" id="CAXAMM010010469">
    <property type="protein sequence ID" value="CAK9023454.1"/>
    <property type="molecule type" value="Genomic_DNA"/>
</dbReference>
<feature type="region of interest" description="Disordered" evidence="1">
    <location>
        <begin position="106"/>
        <end position="126"/>
    </location>
</feature>
<keyword evidence="3" id="KW-1185">Reference proteome</keyword>
<proteinExistence type="predicted"/>
<dbReference type="Proteomes" id="UP001642464">
    <property type="component" value="Unassembled WGS sequence"/>
</dbReference>
<evidence type="ECO:0000256" key="1">
    <source>
        <dbReference type="SAM" id="MobiDB-lite"/>
    </source>
</evidence>
<comment type="caution">
    <text evidence="2">The sequence shown here is derived from an EMBL/GenBank/DDBJ whole genome shotgun (WGS) entry which is preliminary data.</text>
</comment>
<accession>A0ABP0KBM3</accession>
<protein>
    <submittedName>
        <fullName evidence="2">Uncharacterized protein</fullName>
    </submittedName>
</protein>
<sequence>MSGCPSFTLKEVDAVAIEGSKSLWIPTTCIVENTKYIKISKWDRGFCKFATGQTMERRSGKTSNSVNYQCLDSLLKLRRQACNSALRKALAEAEAAEERPTMILTKRQKKDTQARESDRAIAGHSVYLDTPETQRTASVRMQVLWSVQSADLWVEYSQANLEYLRSCIMDEKATQALGRTRKRKAGEARNLLADDSQRLEDSQEPEGEGADGEAEEPPAMESQGSD</sequence>